<sequence>MMMSNSDSTDLIDDLLGLDPQGSTHAARHFRTKVLKGTQASYEALFSPAVGLSLTYRWLVALYASRLSGANELAEHYLEQAREHNVPEVLIEAVESGQLDGVNDSVLEAILVFTRKLVQKPVEGDKAALLALKQAGVATPDIVALAQLIAFLSYQIRLVAGLKAMQALEKTA</sequence>
<protein>
    <submittedName>
        <fullName evidence="1">CMD domain protein</fullName>
    </submittedName>
</protein>
<dbReference type="Proteomes" id="UP000635316">
    <property type="component" value="Unassembled WGS sequence"/>
</dbReference>
<organism evidence="1 2">
    <name type="scientific">Advenella mandrilli</name>
    <dbReference type="NCBI Taxonomy" id="2800330"/>
    <lineage>
        <taxon>Bacteria</taxon>
        <taxon>Pseudomonadati</taxon>
        <taxon>Pseudomonadota</taxon>
        <taxon>Betaproteobacteria</taxon>
        <taxon>Burkholderiales</taxon>
        <taxon>Alcaligenaceae</taxon>
    </lineage>
</organism>
<proteinExistence type="predicted"/>
<comment type="caution">
    <text evidence="1">The sequence shown here is derived from an EMBL/GenBank/DDBJ whole genome shotgun (WGS) entry which is preliminary data.</text>
</comment>
<dbReference type="SUPFAM" id="SSF69118">
    <property type="entry name" value="AhpD-like"/>
    <property type="match status" value="1"/>
</dbReference>
<gene>
    <name evidence="1" type="ORF">JHL22_02085</name>
</gene>
<dbReference type="EMBL" id="JAENGP010000002">
    <property type="protein sequence ID" value="MBK1780000.1"/>
    <property type="molecule type" value="Genomic_DNA"/>
</dbReference>
<name>A0ABS1ECN0_9BURK</name>
<reference evidence="1 2" key="1">
    <citation type="submission" date="2020-12" db="EMBL/GenBank/DDBJ databases">
        <authorList>
            <person name="Lu T."/>
            <person name="Wang Q."/>
            <person name="Han X."/>
        </authorList>
    </citation>
    <scope>NUCLEOTIDE SEQUENCE [LARGE SCALE GENOMIC DNA]</scope>
    <source>
        <strain evidence="1 2">WQ 585</strain>
    </source>
</reference>
<dbReference type="InterPro" id="IPR029032">
    <property type="entry name" value="AhpD-like"/>
</dbReference>
<dbReference type="Gene3D" id="1.20.1290.10">
    <property type="entry name" value="AhpD-like"/>
    <property type="match status" value="1"/>
</dbReference>
<evidence type="ECO:0000313" key="1">
    <source>
        <dbReference type="EMBL" id="MBK1780000.1"/>
    </source>
</evidence>
<keyword evidence="2" id="KW-1185">Reference proteome</keyword>
<accession>A0ABS1ECN0</accession>
<evidence type="ECO:0000313" key="2">
    <source>
        <dbReference type="Proteomes" id="UP000635316"/>
    </source>
</evidence>